<proteinExistence type="predicted"/>
<dbReference type="Proteomes" id="UP000298058">
    <property type="component" value="Unassembled WGS sequence"/>
</dbReference>
<organism evidence="1 2">
    <name type="scientific">Leptospira idonii</name>
    <dbReference type="NCBI Taxonomy" id="1193500"/>
    <lineage>
        <taxon>Bacteria</taxon>
        <taxon>Pseudomonadati</taxon>
        <taxon>Spirochaetota</taxon>
        <taxon>Spirochaetia</taxon>
        <taxon>Leptospirales</taxon>
        <taxon>Leptospiraceae</taxon>
        <taxon>Leptospira</taxon>
    </lineage>
</organism>
<dbReference type="EMBL" id="RQHW01000018">
    <property type="protein sequence ID" value="TGN19953.1"/>
    <property type="molecule type" value="Genomic_DNA"/>
</dbReference>
<dbReference type="OrthoDB" id="4380123at2"/>
<reference evidence="1" key="1">
    <citation type="journal article" date="2019" name="PLoS Negl. Trop. Dis.">
        <title>Revisiting the worldwide diversity of Leptospira species in the environment.</title>
        <authorList>
            <person name="Vincent A.T."/>
            <person name="Schiettekatte O."/>
            <person name="Bourhy P."/>
            <person name="Veyrier F.J."/>
            <person name="Picardeau M."/>
        </authorList>
    </citation>
    <scope>NUCLEOTIDE SEQUENCE [LARGE SCALE GENOMIC DNA]</scope>
    <source>
        <strain evidence="1">201300427</strain>
    </source>
</reference>
<name>A0A4R9LZY7_9LEPT</name>
<protein>
    <submittedName>
        <fullName evidence="1">NRDE family protein</fullName>
    </submittedName>
</protein>
<evidence type="ECO:0000313" key="2">
    <source>
        <dbReference type="Proteomes" id="UP000298058"/>
    </source>
</evidence>
<dbReference type="RefSeq" id="WP_135759671.1">
    <property type="nucleotide sequence ID" value="NZ_RQHW01000018.1"/>
</dbReference>
<gene>
    <name evidence="1" type="ORF">EHS15_06135</name>
</gene>
<comment type="caution">
    <text evidence="1">The sequence shown here is derived from an EMBL/GenBank/DDBJ whole genome shotgun (WGS) entry which is preliminary data.</text>
</comment>
<dbReference type="AlphaFoldDB" id="A0A4R9LZY7"/>
<dbReference type="Pfam" id="PF05742">
    <property type="entry name" value="TANGO2"/>
    <property type="match status" value="1"/>
</dbReference>
<accession>A0A4R9LZY7</accession>
<dbReference type="PANTHER" id="PTHR17985:SF8">
    <property type="entry name" value="TRANSPORT AND GOLGI ORGANIZATION PROTEIN 2 HOMOLOG"/>
    <property type="match status" value="1"/>
</dbReference>
<sequence length="265" mass="29969">MCLVGFAYKVWPGYPIVIASNRDEFFNRATEKASFWEDHPAILAGRDLQSFGTWLGVTKQGRVAFVTNNRNLRIPSISDPLSRGKLVSEFLISDLSSESYSKEIEANADKYEGFNLFVYDGGSLPVYISNRGGRRSVIEQGFHTLSNALWNTNWPKTEKLRSKMVPLYEDNFAARRNEGFPWEKIFEILNDRSMADSEGLPDTGIGKEKEKALSSIRITAPGYGTRASTIVAISEKGEVFFWEKTYKEPDAEEGEIVSYRFQIGE</sequence>
<dbReference type="InterPro" id="IPR008551">
    <property type="entry name" value="TANGO2"/>
</dbReference>
<keyword evidence="2" id="KW-1185">Reference proteome</keyword>
<evidence type="ECO:0000313" key="1">
    <source>
        <dbReference type="EMBL" id="TGN19953.1"/>
    </source>
</evidence>
<dbReference type="PANTHER" id="PTHR17985">
    <property type="entry name" value="SER/THR-RICH PROTEIN T10 IN DGCR REGION"/>
    <property type="match status" value="1"/>
</dbReference>